<keyword evidence="4" id="KW-0206">Cytoskeleton</keyword>
<dbReference type="EMBL" id="JATAAI010000019">
    <property type="protein sequence ID" value="KAK1738926.1"/>
    <property type="molecule type" value="Genomic_DNA"/>
</dbReference>
<dbReference type="PROSITE" id="PS51381">
    <property type="entry name" value="C2_B9"/>
    <property type="match status" value="1"/>
</dbReference>
<keyword evidence="8" id="KW-1185">Reference proteome</keyword>
<keyword evidence="5" id="KW-0966">Cell projection</keyword>
<evidence type="ECO:0000256" key="2">
    <source>
        <dbReference type="ARBA" id="ARBA00022490"/>
    </source>
</evidence>
<evidence type="ECO:0000313" key="8">
    <source>
        <dbReference type="Proteomes" id="UP001224775"/>
    </source>
</evidence>
<evidence type="ECO:0000256" key="6">
    <source>
        <dbReference type="ARBA" id="ARBA00039272"/>
    </source>
</evidence>
<comment type="subcellular location">
    <subcellularLocation>
        <location evidence="1">Cytoplasm</location>
        <location evidence="1">Cytoskeleton</location>
        <location evidence="1">Cilium basal body</location>
    </subcellularLocation>
</comment>
<sequence length="104" mass="11990">MVRVYTYIEWGKSWSLLEGADSSQTQYTASNVWNHPIDVHFASTSMLEWPRIIVQVWTLDSYGRSILAGYGFTHLPTNPGEHELEINCWKPTNGLSERNWRSSS</sequence>
<accession>A0AAD9D981</accession>
<reference evidence="7" key="1">
    <citation type="submission" date="2023-06" db="EMBL/GenBank/DDBJ databases">
        <title>Survivors Of The Sea: Transcriptome response of Skeletonema marinoi to long-term dormancy.</title>
        <authorList>
            <person name="Pinder M.I.M."/>
            <person name="Kourtchenko O."/>
            <person name="Robertson E.K."/>
            <person name="Larsson T."/>
            <person name="Maumus F."/>
            <person name="Osuna-Cruz C.M."/>
            <person name="Vancaester E."/>
            <person name="Stenow R."/>
            <person name="Vandepoele K."/>
            <person name="Ploug H."/>
            <person name="Bruchert V."/>
            <person name="Godhe A."/>
            <person name="Topel M."/>
        </authorList>
    </citation>
    <scope>NUCLEOTIDE SEQUENCE</scope>
    <source>
        <strain evidence="7">R05AC</strain>
    </source>
</reference>
<dbReference type="GO" id="GO:0060271">
    <property type="term" value="P:cilium assembly"/>
    <property type="evidence" value="ECO:0007669"/>
    <property type="project" value="TreeGrafter"/>
</dbReference>
<evidence type="ECO:0000256" key="4">
    <source>
        <dbReference type="ARBA" id="ARBA00023212"/>
    </source>
</evidence>
<keyword evidence="3" id="KW-0970">Cilium biogenesis/degradation</keyword>
<dbReference type="AlphaFoldDB" id="A0AAD9D981"/>
<dbReference type="PANTHER" id="PTHR12968">
    <property type="entry name" value="B9 DOMAIN-CONTAINING"/>
    <property type="match status" value="1"/>
</dbReference>
<name>A0AAD9D981_9STRA</name>
<comment type="caution">
    <text evidence="7">The sequence shown here is derived from an EMBL/GenBank/DDBJ whole genome shotgun (WGS) entry which is preliminary data.</text>
</comment>
<proteinExistence type="predicted"/>
<evidence type="ECO:0000256" key="1">
    <source>
        <dbReference type="ARBA" id="ARBA00004120"/>
    </source>
</evidence>
<organism evidence="7 8">
    <name type="scientific">Skeletonema marinoi</name>
    <dbReference type="NCBI Taxonomy" id="267567"/>
    <lineage>
        <taxon>Eukaryota</taxon>
        <taxon>Sar</taxon>
        <taxon>Stramenopiles</taxon>
        <taxon>Ochrophyta</taxon>
        <taxon>Bacillariophyta</taxon>
        <taxon>Coscinodiscophyceae</taxon>
        <taxon>Thalassiosirophycidae</taxon>
        <taxon>Thalassiosirales</taxon>
        <taxon>Skeletonemataceae</taxon>
        <taxon>Skeletonema</taxon>
        <taxon>Skeletonema marinoi-dohrnii complex</taxon>
    </lineage>
</organism>
<dbReference type="Pfam" id="PF07162">
    <property type="entry name" value="B9-C2"/>
    <property type="match status" value="1"/>
</dbReference>
<evidence type="ECO:0000256" key="3">
    <source>
        <dbReference type="ARBA" id="ARBA00022794"/>
    </source>
</evidence>
<dbReference type="PANTHER" id="PTHR12968:SF2">
    <property type="entry name" value="B9 DOMAIN-CONTAINING PROTEIN 2"/>
    <property type="match status" value="1"/>
</dbReference>
<gene>
    <name evidence="7" type="ORF">QTG54_010242</name>
</gene>
<evidence type="ECO:0000313" key="7">
    <source>
        <dbReference type="EMBL" id="KAK1738926.1"/>
    </source>
</evidence>
<evidence type="ECO:0000256" key="5">
    <source>
        <dbReference type="ARBA" id="ARBA00023273"/>
    </source>
</evidence>
<protein>
    <recommendedName>
        <fullName evidence="6">B9 domain-containing protein 2</fullName>
    </recommendedName>
</protein>
<dbReference type="InterPro" id="IPR010796">
    <property type="entry name" value="C2_B9-type_dom"/>
</dbReference>
<keyword evidence="2" id="KW-0963">Cytoplasm</keyword>
<dbReference type="Proteomes" id="UP001224775">
    <property type="component" value="Unassembled WGS sequence"/>
</dbReference>
<dbReference type="GO" id="GO:0036038">
    <property type="term" value="C:MKS complex"/>
    <property type="evidence" value="ECO:0007669"/>
    <property type="project" value="TreeGrafter"/>
</dbReference>